<gene>
    <name evidence="2" type="ORF">NDU88_004921</name>
</gene>
<name>A0AAV7M7P7_PLEWA</name>
<dbReference type="AlphaFoldDB" id="A0AAV7M7P7"/>
<evidence type="ECO:0000256" key="1">
    <source>
        <dbReference type="SAM" id="MobiDB-lite"/>
    </source>
</evidence>
<evidence type="ECO:0000313" key="2">
    <source>
        <dbReference type="EMBL" id="KAJ1099826.1"/>
    </source>
</evidence>
<sequence length="93" mass="10344">MPTPPHREARHPRSPGGAHAAHKKTTWTKAIWKCRSTLDPQRLAKQLYAKTTTRSAKAAVTNTVQAAPTQLPLPYKVEVEEFQRSTQVAVQST</sequence>
<feature type="region of interest" description="Disordered" evidence="1">
    <location>
        <begin position="1"/>
        <end position="26"/>
    </location>
</feature>
<comment type="caution">
    <text evidence="2">The sequence shown here is derived from an EMBL/GenBank/DDBJ whole genome shotgun (WGS) entry which is preliminary data.</text>
</comment>
<dbReference type="Proteomes" id="UP001066276">
    <property type="component" value="Chromosome 10"/>
</dbReference>
<reference evidence="2" key="1">
    <citation type="journal article" date="2022" name="bioRxiv">
        <title>Sequencing and chromosome-scale assembly of the giantPleurodeles waltlgenome.</title>
        <authorList>
            <person name="Brown T."/>
            <person name="Elewa A."/>
            <person name="Iarovenko S."/>
            <person name="Subramanian E."/>
            <person name="Araus A.J."/>
            <person name="Petzold A."/>
            <person name="Susuki M."/>
            <person name="Suzuki K.-i.T."/>
            <person name="Hayashi T."/>
            <person name="Toyoda A."/>
            <person name="Oliveira C."/>
            <person name="Osipova E."/>
            <person name="Leigh N.D."/>
            <person name="Simon A."/>
            <person name="Yun M.H."/>
        </authorList>
    </citation>
    <scope>NUCLEOTIDE SEQUENCE</scope>
    <source>
        <strain evidence="2">20211129_DDA</strain>
        <tissue evidence="2">Liver</tissue>
    </source>
</reference>
<organism evidence="2 3">
    <name type="scientific">Pleurodeles waltl</name>
    <name type="common">Iberian ribbed newt</name>
    <dbReference type="NCBI Taxonomy" id="8319"/>
    <lineage>
        <taxon>Eukaryota</taxon>
        <taxon>Metazoa</taxon>
        <taxon>Chordata</taxon>
        <taxon>Craniata</taxon>
        <taxon>Vertebrata</taxon>
        <taxon>Euteleostomi</taxon>
        <taxon>Amphibia</taxon>
        <taxon>Batrachia</taxon>
        <taxon>Caudata</taxon>
        <taxon>Salamandroidea</taxon>
        <taxon>Salamandridae</taxon>
        <taxon>Pleurodelinae</taxon>
        <taxon>Pleurodeles</taxon>
    </lineage>
</organism>
<evidence type="ECO:0000313" key="3">
    <source>
        <dbReference type="Proteomes" id="UP001066276"/>
    </source>
</evidence>
<accession>A0AAV7M7P7</accession>
<proteinExistence type="predicted"/>
<protein>
    <submittedName>
        <fullName evidence="2">Uncharacterized protein</fullName>
    </submittedName>
</protein>
<keyword evidence="3" id="KW-1185">Reference proteome</keyword>
<dbReference type="EMBL" id="JANPWB010000014">
    <property type="protein sequence ID" value="KAJ1099826.1"/>
    <property type="molecule type" value="Genomic_DNA"/>
</dbReference>